<dbReference type="SUPFAM" id="SSF56672">
    <property type="entry name" value="DNA/RNA polymerases"/>
    <property type="match status" value="1"/>
</dbReference>
<proteinExistence type="predicted"/>
<organism evidence="8">
    <name type="scientific">Nicotiana tabacum</name>
    <name type="common">Common tobacco</name>
    <dbReference type="NCBI Taxonomy" id="4097"/>
    <lineage>
        <taxon>Eukaryota</taxon>
        <taxon>Viridiplantae</taxon>
        <taxon>Streptophyta</taxon>
        <taxon>Embryophyta</taxon>
        <taxon>Tracheophyta</taxon>
        <taxon>Spermatophyta</taxon>
        <taxon>Magnoliopsida</taxon>
        <taxon>eudicotyledons</taxon>
        <taxon>Gunneridae</taxon>
        <taxon>Pentapetalae</taxon>
        <taxon>asterids</taxon>
        <taxon>lamiids</taxon>
        <taxon>Solanales</taxon>
        <taxon>Solanaceae</taxon>
        <taxon>Nicotianoideae</taxon>
        <taxon>Nicotianeae</taxon>
        <taxon>Nicotiana</taxon>
    </lineage>
</organism>
<name>A0A1S3Y1V8_TOBAC</name>
<dbReference type="Pfam" id="PF17917">
    <property type="entry name" value="RT_RNaseH"/>
    <property type="match status" value="1"/>
</dbReference>
<dbReference type="InterPro" id="IPR041373">
    <property type="entry name" value="RT_RNaseH"/>
</dbReference>
<feature type="domain" description="Reverse transcriptase RNase H-like" evidence="7">
    <location>
        <begin position="1"/>
        <end position="57"/>
    </location>
</feature>
<dbReference type="GO" id="GO:0003964">
    <property type="term" value="F:RNA-directed DNA polymerase activity"/>
    <property type="evidence" value="ECO:0007669"/>
    <property type="project" value="UniProtKB-KW"/>
</dbReference>
<dbReference type="PaxDb" id="4097-A0A1S3Y1V8"/>
<gene>
    <name evidence="8" type="primary">LOC107771161</name>
</gene>
<accession>A0A1S3Y1V8</accession>
<dbReference type="OrthoDB" id="1714944at2759"/>
<protein>
    <recommendedName>
        <fullName evidence="7">Reverse transcriptase RNase H-like domain-containing protein</fullName>
    </recommendedName>
</protein>
<reference evidence="8" key="1">
    <citation type="submission" date="2025-08" db="UniProtKB">
        <authorList>
            <consortium name="RefSeq"/>
        </authorList>
    </citation>
    <scope>IDENTIFICATION</scope>
</reference>
<keyword evidence="1" id="KW-0808">Transferase</keyword>
<dbReference type="GO" id="GO:0016787">
    <property type="term" value="F:hydrolase activity"/>
    <property type="evidence" value="ECO:0007669"/>
    <property type="project" value="UniProtKB-KW"/>
</dbReference>
<sequence>MTEKEMLAVVFAFDKFRSYMIGSKVILYTDHTALRYLIEKKESKSRLIRWVLLLQEFDLEIREHEQLLATSFEEVPWYADFEITWSAVCLQPAEDRYNAKAAKKLLYEVHIDREALEVECPNIFNELRRFQLDILFEVLEEANV</sequence>
<keyword evidence="2" id="KW-0548">Nucleotidyltransferase</keyword>
<dbReference type="PANTHER" id="PTHR34072">
    <property type="entry name" value="ENZYMATIC POLYPROTEIN-RELATED"/>
    <property type="match status" value="1"/>
</dbReference>
<keyword evidence="6" id="KW-0695">RNA-directed DNA polymerase</keyword>
<keyword evidence="4" id="KW-0255">Endonuclease</keyword>
<evidence type="ECO:0000256" key="6">
    <source>
        <dbReference type="ARBA" id="ARBA00022918"/>
    </source>
</evidence>
<evidence type="ECO:0000256" key="3">
    <source>
        <dbReference type="ARBA" id="ARBA00022722"/>
    </source>
</evidence>
<evidence type="ECO:0000256" key="2">
    <source>
        <dbReference type="ARBA" id="ARBA00022695"/>
    </source>
</evidence>
<dbReference type="STRING" id="4097.A0A1S3Y1V8"/>
<keyword evidence="5" id="KW-0378">Hydrolase</keyword>
<evidence type="ECO:0000259" key="7">
    <source>
        <dbReference type="Pfam" id="PF17917"/>
    </source>
</evidence>
<dbReference type="KEGG" id="nta:107771161"/>
<evidence type="ECO:0000256" key="1">
    <source>
        <dbReference type="ARBA" id="ARBA00022679"/>
    </source>
</evidence>
<dbReference type="AlphaFoldDB" id="A0A1S3Y1V8"/>
<keyword evidence="3" id="KW-0540">Nuclease</keyword>
<dbReference type="PANTHER" id="PTHR34072:SF57">
    <property type="entry name" value="RNA-DIRECTED DNA POLYMERASE"/>
    <property type="match status" value="1"/>
</dbReference>
<evidence type="ECO:0000256" key="5">
    <source>
        <dbReference type="ARBA" id="ARBA00022801"/>
    </source>
</evidence>
<evidence type="ECO:0000313" key="8">
    <source>
        <dbReference type="RefSeq" id="XP_016445977.1"/>
    </source>
</evidence>
<dbReference type="RefSeq" id="XP_016445977.1">
    <property type="nucleotide sequence ID" value="XM_016590491.1"/>
</dbReference>
<dbReference type="InterPro" id="IPR043502">
    <property type="entry name" value="DNA/RNA_pol_sf"/>
</dbReference>
<evidence type="ECO:0000256" key="4">
    <source>
        <dbReference type="ARBA" id="ARBA00022759"/>
    </source>
</evidence>
<dbReference type="GO" id="GO:0004519">
    <property type="term" value="F:endonuclease activity"/>
    <property type="evidence" value="ECO:0007669"/>
    <property type="project" value="UniProtKB-KW"/>
</dbReference>